<evidence type="ECO:0000256" key="3">
    <source>
        <dbReference type="ARBA" id="ARBA00022793"/>
    </source>
</evidence>
<evidence type="ECO:0000259" key="8">
    <source>
        <dbReference type="SMART" id="SM00934"/>
    </source>
</evidence>
<reference evidence="10" key="1">
    <citation type="journal article" date="2019" name="Int. J. Syst. Evol. Microbiol.">
        <title>The Global Catalogue of Microorganisms (GCM) 10K type strain sequencing project: providing services to taxonomists for standard genome sequencing and annotation.</title>
        <authorList>
            <consortium name="The Broad Institute Genomics Platform"/>
            <consortium name="The Broad Institute Genome Sequencing Center for Infectious Disease"/>
            <person name="Wu L."/>
            <person name="Ma J."/>
        </authorList>
    </citation>
    <scope>NUCLEOTIDE SEQUENCE [LARGE SCALE GENOMIC DNA]</scope>
    <source>
        <strain evidence="10">JCM 17442</strain>
    </source>
</reference>
<dbReference type="SUPFAM" id="SSF51366">
    <property type="entry name" value="Ribulose-phoshate binding barrel"/>
    <property type="match status" value="1"/>
</dbReference>
<proteinExistence type="inferred from homology"/>
<evidence type="ECO:0000256" key="2">
    <source>
        <dbReference type="ARBA" id="ARBA00008847"/>
    </source>
</evidence>
<dbReference type="EMBL" id="BAABAU010000001">
    <property type="protein sequence ID" value="GAA4264757.1"/>
    <property type="molecule type" value="Genomic_DNA"/>
</dbReference>
<keyword evidence="3" id="KW-0210">Decarboxylase</keyword>
<protein>
    <recommendedName>
        <fullName evidence="7">Orotidine-5'-phosphate decarboxylase</fullName>
        <ecNumber evidence="7">4.1.1.23</ecNumber>
    </recommendedName>
</protein>
<dbReference type="PANTHER" id="PTHR43375">
    <property type="entry name" value="OROTIDINE 5'-PHOSPHATE DECARBOXYLASE"/>
    <property type="match status" value="1"/>
</dbReference>
<sequence>MTEAFGARLQAAFDAHGQLCVGIDPHPYLLGEWGLPATAGGARDLGLRVVEAAAGSASVVKPQVAFYERYGSAGFAALEDVLEAARETDLLVVGDAKRGDIGSTMDAYGDAWFADDSPLRVDAATAAAYQGVGADAGFIARARATGRGVFLLAATSNPEARPTQTAILATGSTVAAGIVDDVLADNASSDQGLGSTGVVLGATVALSDYGIDVASLVSTPILAPGFGAQGARYSDIRDLFGPASGSVLVSVSRSILEAGPSGVAEAVRRASGEVAECLA</sequence>
<dbReference type="InterPro" id="IPR011060">
    <property type="entry name" value="RibuloseP-bd_barrel"/>
</dbReference>
<comment type="catalytic activity">
    <reaction evidence="6">
        <text>orotidine 5'-phosphate + H(+) = UMP + CO2</text>
        <dbReference type="Rhea" id="RHEA:11596"/>
        <dbReference type="ChEBI" id="CHEBI:15378"/>
        <dbReference type="ChEBI" id="CHEBI:16526"/>
        <dbReference type="ChEBI" id="CHEBI:57538"/>
        <dbReference type="ChEBI" id="CHEBI:57865"/>
        <dbReference type="EC" id="4.1.1.23"/>
    </reaction>
</comment>
<dbReference type="InterPro" id="IPR001754">
    <property type="entry name" value="OMPdeCOase_dom"/>
</dbReference>
<dbReference type="NCBIfam" id="TIGR02127">
    <property type="entry name" value="pyrF_sub2"/>
    <property type="match status" value="1"/>
</dbReference>
<dbReference type="Gene3D" id="3.20.20.70">
    <property type="entry name" value="Aldolase class I"/>
    <property type="match status" value="1"/>
</dbReference>
<name>A0ABP8DXW7_9MICO</name>
<evidence type="ECO:0000256" key="6">
    <source>
        <dbReference type="ARBA" id="ARBA00049157"/>
    </source>
</evidence>
<evidence type="ECO:0000313" key="10">
    <source>
        <dbReference type="Proteomes" id="UP001501594"/>
    </source>
</evidence>
<accession>A0ABP8DXW7</accession>
<evidence type="ECO:0000256" key="7">
    <source>
        <dbReference type="NCBIfam" id="TIGR02127"/>
    </source>
</evidence>
<keyword evidence="10" id="KW-1185">Reference proteome</keyword>
<dbReference type="PANTHER" id="PTHR43375:SF1">
    <property type="entry name" value="OROTIDINE 5'-PHOSPHATE DECARBOXYLASE"/>
    <property type="match status" value="1"/>
</dbReference>
<dbReference type="SMART" id="SM00934">
    <property type="entry name" value="OMPdecase"/>
    <property type="match status" value="1"/>
</dbReference>
<keyword evidence="5" id="KW-0456">Lyase</keyword>
<comment type="similarity">
    <text evidence="2">Belongs to the OMP decarboxylase family. Type 2 subfamily.</text>
</comment>
<organism evidence="9 10">
    <name type="scientific">Frondihabitans peucedani</name>
    <dbReference type="NCBI Taxonomy" id="598626"/>
    <lineage>
        <taxon>Bacteria</taxon>
        <taxon>Bacillati</taxon>
        <taxon>Actinomycetota</taxon>
        <taxon>Actinomycetes</taxon>
        <taxon>Micrococcales</taxon>
        <taxon>Microbacteriaceae</taxon>
        <taxon>Frondihabitans</taxon>
    </lineage>
</organism>
<comment type="caution">
    <text evidence="9">The sequence shown here is derived from an EMBL/GenBank/DDBJ whole genome shotgun (WGS) entry which is preliminary data.</text>
</comment>
<dbReference type="EC" id="4.1.1.23" evidence="7"/>
<dbReference type="InterPro" id="IPR011995">
    <property type="entry name" value="OMPdecase_type-2"/>
</dbReference>
<evidence type="ECO:0000313" key="9">
    <source>
        <dbReference type="EMBL" id="GAA4264757.1"/>
    </source>
</evidence>
<evidence type="ECO:0000256" key="5">
    <source>
        <dbReference type="ARBA" id="ARBA00023239"/>
    </source>
</evidence>
<keyword evidence="4" id="KW-0665">Pyrimidine biosynthesis</keyword>
<dbReference type="InterPro" id="IPR013785">
    <property type="entry name" value="Aldolase_TIM"/>
</dbReference>
<dbReference type="Proteomes" id="UP001501594">
    <property type="component" value="Unassembled WGS sequence"/>
</dbReference>
<dbReference type="Pfam" id="PF00215">
    <property type="entry name" value="OMPdecase"/>
    <property type="match status" value="1"/>
</dbReference>
<dbReference type="PROSITE" id="PS00156">
    <property type="entry name" value="OMPDECASE"/>
    <property type="match status" value="1"/>
</dbReference>
<dbReference type="CDD" id="cd04725">
    <property type="entry name" value="OMP_decarboxylase_like"/>
    <property type="match status" value="1"/>
</dbReference>
<feature type="domain" description="Orotidine 5'-phosphate decarboxylase" evidence="8">
    <location>
        <begin position="18"/>
        <end position="267"/>
    </location>
</feature>
<dbReference type="InterPro" id="IPR018089">
    <property type="entry name" value="OMPdecase_AS"/>
</dbReference>
<comment type="pathway">
    <text evidence="1">Pyrimidine metabolism; UMP biosynthesis via de novo pathway; UMP from orotate: step 2/2.</text>
</comment>
<dbReference type="RefSeq" id="WP_344793336.1">
    <property type="nucleotide sequence ID" value="NZ_BAABAU010000001.1"/>
</dbReference>
<evidence type="ECO:0000256" key="1">
    <source>
        <dbReference type="ARBA" id="ARBA00004861"/>
    </source>
</evidence>
<evidence type="ECO:0000256" key="4">
    <source>
        <dbReference type="ARBA" id="ARBA00022975"/>
    </source>
</evidence>
<gene>
    <name evidence="9" type="primary">pyrF</name>
    <name evidence="9" type="ORF">GCM10022256_03690</name>
</gene>